<organism evidence="8 9">
    <name type="scientific">Penicillium brevicompactum</name>
    <dbReference type="NCBI Taxonomy" id="5074"/>
    <lineage>
        <taxon>Eukaryota</taxon>
        <taxon>Fungi</taxon>
        <taxon>Dikarya</taxon>
        <taxon>Ascomycota</taxon>
        <taxon>Pezizomycotina</taxon>
        <taxon>Eurotiomycetes</taxon>
        <taxon>Eurotiomycetidae</taxon>
        <taxon>Eurotiales</taxon>
        <taxon>Aspergillaceae</taxon>
        <taxon>Penicillium</taxon>
    </lineage>
</organism>
<evidence type="ECO:0000256" key="4">
    <source>
        <dbReference type="ARBA" id="ARBA00023125"/>
    </source>
</evidence>
<accession>A0A9W9QW68</accession>
<dbReference type="Proteomes" id="UP001148299">
    <property type="component" value="Unassembled WGS sequence"/>
</dbReference>
<dbReference type="Gene3D" id="4.10.240.10">
    <property type="entry name" value="Zn(2)-C6 fungal-type DNA-binding domain"/>
    <property type="match status" value="1"/>
</dbReference>
<evidence type="ECO:0000259" key="7">
    <source>
        <dbReference type="PROSITE" id="PS50048"/>
    </source>
</evidence>
<evidence type="ECO:0000256" key="3">
    <source>
        <dbReference type="ARBA" id="ARBA00023015"/>
    </source>
</evidence>
<dbReference type="AlphaFoldDB" id="A0A9W9QW68"/>
<feature type="domain" description="Zn(2)-C6 fungal-type" evidence="7">
    <location>
        <begin position="25"/>
        <end position="55"/>
    </location>
</feature>
<dbReference type="SMART" id="SM00066">
    <property type="entry name" value="GAL4"/>
    <property type="match status" value="1"/>
</dbReference>
<dbReference type="EMBL" id="JAPZBR010000006">
    <property type="protein sequence ID" value="KAJ5349188.1"/>
    <property type="molecule type" value="Genomic_DNA"/>
</dbReference>
<dbReference type="PANTHER" id="PTHR36206:SF13">
    <property type="entry name" value="TRANSCRIPTIONAL REGULATORY PROTEIN MOC3"/>
    <property type="match status" value="1"/>
</dbReference>
<evidence type="ECO:0000313" key="8">
    <source>
        <dbReference type="EMBL" id="KAJ5349188.1"/>
    </source>
</evidence>
<dbReference type="InterPro" id="IPR001138">
    <property type="entry name" value="Zn2Cys6_DnaBD"/>
</dbReference>
<evidence type="ECO:0000256" key="1">
    <source>
        <dbReference type="ARBA" id="ARBA00022723"/>
    </source>
</evidence>
<dbReference type="PROSITE" id="PS50048">
    <property type="entry name" value="ZN2_CY6_FUNGAL_2"/>
    <property type="match status" value="1"/>
</dbReference>
<gene>
    <name evidence="8" type="ORF">N7541_006915</name>
</gene>
<sequence>MNATPATPVEKEKFRRTSHSKVRTGCQTCRSRHIKCDEGRPVCILCRKRGLPCDYRQVLDKRTRVFRAGKVSAFHLSHRPAPKPHELSPRVLANQVDLTWRERYFLDFFRERTSLHCAGYFYDEFWERLVHQATEDYPAIRHAVIAMGCLNYHFSQSGPSSVRLVSSQIIRLDPFSLQQSNKSITLLQQTLSKGHTSRLEVEGALIACVVLVSTILFQEDSALAGRHLLSGYMLLDHYLRNHGNTSLLAATITKAFAGIHLMWSLFISTGSQPQEPLAILPLETNSGSANAIQKANDLMVTMLRISALQSWFKGFDLGPSVPELDIDSALFFSKIQPIPGQIQAYRAAQGQQMPMIQLPTRLTILDLWAEILALVTRAESRTEPRNLVYDHYMEQFERSLQLASELMIHDHLAPTFSVRVGVTAPLFFIILKSRDRATRCKLIALLRRWRRQEGMGAIDFIALLTERALEVESMGFGPGDLIAESSRVKSIRINPIPAKFQGKIVNMLGHGKMN</sequence>
<dbReference type="PROSITE" id="PS00463">
    <property type="entry name" value="ZN2_CY6_FUNGAL_1"/>
    <property type="match status" value="1"/>
</dbReference>
<protein>
    <recommendedName>
        <fullName evidence="7">Zn(2)-C6 fungal-type domain-containing protein</fullName>
    </recommendedName>
</protein>
<keyword evidence="1" id="KW-0479">Metal-binding</keyword>
<keyword evidence="5" id="KW-0804">Transcription</keyword>
<dbReference type="GO" id="GO:0000981">
    <property type="term" value="F:DNA-binding transcription factor activity, RNA polymerase II-specific"/>
    <property type="evidence" value="ECO:0007669"/>
    <property type="project" value="InterPro"/>
</dbReference>
<name>A0A9W9QW68_PENBR</name>
<dbReference type="InterPro" id="IPR036864">
    <property type="entry name" value="Zn2-C6_fun-type_DNA-bd_sf"/>
</dbReference>
<keyword evidence="3" id="KW-0805">Transcription regulation</keyword>
<comment type="caution">
    <text evidence="8">The sequence shown here is derived from an EMBL/GenBank/DDBJ whole genome shotgun (WGS) entry which is preliminary data.</text>
</comment>
<evidence type="ECO:0000256" key="2">
    <source>
        <dbReference type="ARBA" id="ARBA00022833"/>
    </source>
</evidence>
<dbReference type="GO" id="GO:0003677">
    <property type="term" value="F:DNA binding"/>
    <property type="evidence" value="ECO:0007669"/>
    <property type="project" value="UniProtKB-KW"/>
</dbReference>
<dbReference type="Pfam" id="PF00172">
    <property type="entry name" value="Zn_clus"/>
    <property type="match status" value="1"/>
</dbReference>
<keyword evidence="6" id="KW-0539">Nucleus</keyword>
<dbReference type="GO" id="GO:0008270">
    <property type="term" value="F:zinc ion binding"/>
    <property type="evidence" value="ECO:0007669"/>
    <property type="project" value="InterPro"/>
</dbReference>
<reference evidence="8" key="1">
    <citation type="submission" date="2022-12" db="EMBL/GenBank/DDBJ databases">
        <authorList>
            <person name="Petersen C."/>
        </authorList>
    </citation>
    <scope>NUCLEOTIDE SEQUENCE</scope>
    <source>
        <strain evidence="8">IBT 35675</strain>
    </source>
</reference>
<keyword evidence="4" id="KW-0238">DNA-binding</keyword>
<keyword evidence="9" id="KW-1185">Reference proteome</keyword>
<dbReference type="SUPFAM" id="SSF57701">
    <property type="entry name" value="Zn2/Cys6 DNA-binding domain"/>
    <property type="match status" value="1"/>
</dbReference>
<proteinExistence type="predicted"/>
<evidence type="ECO:0000256" key="6">
    <source>
        <dbReference type="ARBA" id="ARBA00023242"/>
    </source>
</evidence>
<dbReference type="CDD" id="cd00067">
    <property type="entry name" value="GAL4"/>
    <property type="match status" value="1"/>
</dbReference>
<evidence type="ECO:0000256" key="5">
    <source>
        <dbReference type="ARBA" id="ARBA00023163"/>
    </source>
</evidence>
<keyword evidence="2" id="KW-0862">Zinc</keyword>
<dbReference type="InterPro" id="IPR052360">
    <property type="entry name" value="Transcr_Regulatory_Proteins"/>
</dbReference>
<evidence type="ECO:0000313" key="9">
    <source>
        <dbReference type="Proteomes" id="UP001148299"/>
    </source>
</evidence>
<dbReference type="PANTHER" id="PTHR36206">
    <property type="entry name" value="ASPERCRYPTIN BIOSYNTHESIS CLUSTER-SPECIFIC TRANSCRIPTION REGULATOR ATNN-RELATED"/>
    <property type="match status" value="1"/>
</dbReference>
<reference evidence="8" key="2">
    <citation type="journal article" date="2023" name="IMA Fungus">
        <title>Comparative genomic study of the Penicillium genus elucidates a diverse pangenome and 15 lateral gene transfer events.</title>
        <authorList>
            <person name="Petersen C."/>
            <person name="Sorensen T."/>
            <person name="Nielsen M.R."/>
            <person name="Sondergaard T.E."/>
            <person name="Sorensen J.L."/>
            <person name="Fitzpatrick D.A."/>
            <person name="Frisvad J.C."/>
            <person name="Nielsen K.L."/>
        </authorList>
    </citation>
    <scope>NUCLEOTIDE SEQUENCE</scope>
    <source>
        <strain evidence="8">IBT 35675</strain>
    </source>
</reference>